<keyword evidence="14" id="KW-0997">Cell inner membrane</keyword>
<feature type="transmembrane region" description="Helical" evidence="14">
    <location>
        <begin position="27"/>
        <end position="45"/>
    </location>
</feature>
<feature type="transmembrane region" description="Helical" evidence="14">
    <location>
        <begin position="243"/>
        <end position="265"/>
    </location>
</feature>
<dbReference type="eggNOG" id="COG0109">
    <property type="taxonomic scope" value="Bacteria"/>
</dbReference>
<dbReference type="CDD" id="cd13957">
    <property type="entry name" value="PT_UbiA_Cox10"/>
    <property type="match status" value="1"/>
</dbReference>
<dbReference type="GO" id="GO:0005886">
    <property type="term" value="C:plasma membrane"/>
    <property type="evidence" value="ECO:0007669"/>
    <property type="project" value="UniProtKB-SubCell"/>
</dbReference>
<dbReference type="Proteomes" id="UP000002743">
    <property type="component" value="Chromosome"/>
</dbReference>
<keyword evidence="9 14" id="KW-0472">Membrane</keyword>
<sequence length="301" mass="33552">MAHAIALNIQEIRVSLRSFFMMCKPRVSALIVFTAMIGMFMSTPHLPPLDILIAATLGIAMTSGAAAAFNCIIEQKIDARMARTRHRPLPTGQVSTRQTLVLATLLGFAGLSLLYAMVNPLTMWLTFGTLLGYAVIYTVFLKPATPLNIVIGGASGAMPPILGWAAINNVVSHEALIMFLIIFAWTPPHFWALALYRREEYAKVGIPMLPVTHGVQFTLLHIVLYTIILVTITFIPYSMGMSHLIYLISALVLNLVFMVYVVALYADYSDALAKRTFRYSITYLTLLFAALMLDHYWMLEW</sequence>
<reference evidence="16" key="1">
    <citation type="submission" date="2009-07" db="EMBL/GenBank/DDBJ databases">
        <title>Complete sequence of chromosome of Methylovorus sp. SIP3-4.</title>
        <authorList>
            <person name="Lucas S."/>
            <person name="Copeland A."/>
            <person name="Lapidus A."/>
            <person name="Glavina del Rio T."/>
            <person name="Tice H."/>
            <person name="Bruce D."/>
            <person name="Goodwin L."/>
            <person name="Pitluck S."/>
            <person name="Clum A."/>
            <person name="Larimer F."/>
            <person name="Land M."/>
            <person name="Hauser L."/>
            <person name="Kyrpides N."/>
            <person name="Mikhailova N."/>
            <person name="Kayluzhnaya M."/>
            <person name="Chistoserdova L."/>
        </authorList>
    </citation>
    <scope>NUCLEOTIDE SEQUENCE [LARGE SCALE GENOMIC DNA]</scope>
    <source>
        <strain evidence="16">SIP3-4</strain>
    </source>
</reference>
<dbReference type="Gene3D" id="1.10.357.140">
    <property type="entry name" value="UbiA prenyltransferase"/>
    <property type="match status" value="1"/>
</dbReference>
<organism evidence="15 16">
    <name type="scientific">Methylovorus glucosotrophus (strain SIP3-4)</name>
    <dbReference type="NCBI Taxonomy" id="582744"/>
    <lineage>
        <taxon>Bacteria</taxon>
        <taxon>Pseudomonadati</taxon>
        <taxon>Pseudomonadota</taxon>
        <taxon>Betaproteobacteria</taxon>
        <taxon>Nitrosomonadales</taxon>
        <taxon>Methylophilaceae</taxon>
        <taxon>Methylovorus</taxon>
    </lineage>
</organism>
<evidence type="ECO:0000256" key="2">
    <source>
        <dbReference type="ARBA" id="ARBA00004919"/>
    </source>
</evidence>
<feature type="transmembrane region" description="Helical" evidence="14">
    <location>
        <begin position="94"/>
        <end position="115"/>
    </location>
</feature>
<feature type="transmembrane region" description="Helical" evidence="14">
    <location>
        <begin position="217"/>
        <end position="237"/>
    </location>
</feature>
<dbReference type="NCBIfam" id="TIGR01473">
    <property type="entry name" value="cyoE_ctaB"/>
    <property type="match status" value="1"/>
</dbReference>
<evidence type="ECO:0000256" key="7">
    <source>
        <dbReference type="ARBA" id="ARBA00022989"/>
    </source>
</evidence>
<comment type="catalytic activity">
    <reaction evidence="13 14">
        <text>heme b + (2E,6E)-farnesyl diphosphate + H2O = Fe(II)-heme o + diphosphate</text>
        <dbReference type="Rhea" id="RHEA:28070"/>
        <dbReference type="ChEBI" id="CHEBI:15377"/>
        <dbReference type="ChEBI" id="CHEBI:33019"/>
        <dbReference type="ChEBI" id="CHEBI:60344"/>
        <dbReference type="ChEBI" id="CHEBI:60530"/>
        <dbReference type="ChEBI" id="CHEBI:175763"/>
        <dbReference type="EC" id="2.5.1.141"/>
    </reaction>
</comment>
<dbReference type="Pfam" id="PF01040">
    <property type="entry name" value="UbiA"/>
    <property type="match status" value="1"/>
</dbReference>
<reference evidence="15 16" key="2">
    <citation type="journal article" date="2011" name="J. Bacteriol.">
        <title>Genomes of three methylotrophs from a single niche uncover genetic and metabolic divergence of Methylophilaceae.</title>
        <authorList>
            <person name="Lapidus A."/>
            <person name="Clum A."/>
            <person name="Labutti K."/>
            <person name="Kaluzhnaya M.G."/>
            <person name="Lim S."/>
            <person name="Beck D.A."/>
            <person name="Glavina Del Rio T."/>
            <person name="Nolan M."/>
            <person name="Mavromatis K."/>
            <person name="Huntemann M."/>
            <person name="Lucas S."/>
            <person name="Lidstrom M.E."/>
            <person name="Ivanova N."/>
            <person name="Chistoserdova L."/>
        </authorList>
    </citation>
    <scope>NUCLEOTIDE SEQUENCE [LARGE SCALE GENOMIC DNA]</scope>
    <source>
        <strain evidence="15 16">SIP3-4</strain>
    </source>
</reference>
<name>C6XD28_METGS</name>
<feature type="transmembrane region" description="Helical" evidence="14">
    <location>
        <begin position="51"/>
        <end position="73"/>
    </location>
</feature>
<dbReference type="KEGG" id="mei:Msip34_1207"/>
<evidence type="ECO:0000256" key="10">
    <source>
        <dbReference type="ARBA" id="ARBA00030253"/>
    </source>
</evidence>
<evidence type="ECO:0000256" key="12">
    <source>
        <dbReference type="ARBA" id="ARBA00042475"/>
    </source>
</evidence>
<keyword evidence="16" id="KW-1185">Reference proteome</keyword>
<feature type="transmembrane region" description="Helical" evidence="14">
    <location>
        <begin position="147"/>
        <end position="167"/>
    </location>
</feature>
<dbReference type="HAMAP" id="MF_00154">
    <property type="entry name" value="CyoE_CtaB"/>
    <property type="match status" value="1"/>
</dbReference>
<evidence type="ECO:0000256" key="6">
    <source>
        <dbReference type="ARBA" id="ARBA00022692"/>
    </source>
</evidence>
<dbReference type="PANTHER" id="PTHR43448:SF7">
    <property type="entry name" value="4-HYDROXYBENZOATE SOLANESYLTRANSFERASE"/>
    <property type="match status" value="1"/>
</dbReference>
<dbReference type="OrthoDB" id="9814417at2"/>
<dbReference type="InterPro" id="IPR006369">
    <property type="entry name" value="Protohaem_IX_farnesylTrfase"/>
</dbReference>
<comment type="function">
    <text evidence="14">Converts heme B (protoheme IX) to heme O by substitution of the vinyl group on carbon 2 of heme B porphyrin ring with a hydroxyethyl farnesyl side group.</text>
</comment>
<keyword evidence="4 14" id="KW-1003">Cell membrane</keyword>
<feature type="transmembrane region" description="Helical" evidence="14">
    <location>
        <begin position="121"/>
        <end position="140"/>
    </location>
</feature>
<keyword evidence="5 14" id="KW-0808">Transferase</keyword>
<evidence type="ECO:0000256" key="9">
    <source>
        <dbReference type="ARBA" id="ARBA00023136"/>
    </source>
</evidence>
<keyword evidence="6 14" id="KW-0812">Transmembrane</keyword>
<comment type="miscellaneous">
    <text evidence="14">Carbon 2 of the heme B porphyrin ring is defined according to the Fischer nomenclature.</text>
</comment>
<dbReference type="InterPro" id="IPR044878">
    <property type="entry name" value="UbiA_sf"/>
</dbReference>
<evidence type="ECO:0000256" key="8">
    <source>
        <dbReference type="ARBA" id="ARBA00023133"/>
    </source>
</evidence>
<evidence type="ECO:0000256" key="5">
    <source>
        <dbReference type="ARBA" id="ARBA00022679"/>
    </source>
</evidence>
<evidence type="ECO:0000313" key="15">
    <source>
        <dbReference type="EMBL" id="ACT50453.1"/>
    </source>
</evidence>
<dbReference type="EC" id="2.5.1.141" evidence="3 14"/>
<dbReference type="AlphaFoldDB" id="C6XD28"/>
<evidence type="ECO:0000256" key="1">
    <source>
        <dbReference type="ARBA" id="ARBA00004651"/>
    </source>
</evidence>
<feature type="transmembrane region" description="Helical" evidence="14">
    <location>
        <begin position="277"/>
        <end position="298"/>
    </location>
</feature>
<protein>
    <recommendedName>
        <fullName evidence="11 14">Protoheme IX farnesyltransferase</fullName>
        <ecNumber evidence="3 14">2.5.1.141</ecNumber>
    </recommendedName>
    <alternativeName>
        <fullName evidence="12 14">Heme B farnesyltransferase</fullName>
    </alternativeName>
    <alternativeName>
        <fullName evidence="10 14">Heme O synthase</fullName>
    </alternativeName>
</protein>
<evidence type="ECO:0000256" key="3">
    <source>
        <dbReference type="ARBA" id="ARBA00012292"/>
    </source>
</evidence>
<dbReference type="InterPro" id="IPR000537">
    <property type="entry name" value="UbiA_prenyltransferase"/>
</dbReference>
<dbReference type="HOGENOM" id="CLU_029631_0_2_4"/>
<comment type="pathway">
    <text evidence="2 14">Porphyrin-containing compound metabolism; heme O biosynthesis; heme O from protoheme: step 1/1.</text>
</comment>
<dbReference type="GO" id="GO:0048034">
    <property type="term" value="P:heme O biosynthetic process"/>
    <property type="evidence" value="ECO:0007669"/>
    <property type="project" value="UniProtKB-UniRule"/>
</dbReference>
<comment type="similarity">
    <text evidence="14">Belongs to the UbiA prenyltransferase family. Protoheme IX farnesyltransferase subfamily.</text>
</comment>
<dbReference type="UniPathway" id="UPA00834">
    <property type="reaction ID" value="UER00712"/>
</dbReference>
<dbReference type="STRING" id="582744.Msip34_1207"/>
<comment type="subcellular location">
    <subcellularLocation>
        <location evidence="14">Cell inner membrane</location>
        <topology evidence="14">Multi-pass membrane protein</topology>
    </subcellularLocation>
    <subcellularLocation>
        <location evidence="1">Cell membrane</location>
        <topology evidence="1">Multi-pass membrane protein</topology>
    </subcellularLocation>
</comment>
<evidence type="ECO:0000256" key="14">
    <source>
        <dbReference type="HAMAP-Rule" id="MF_00154"/>
    </source>
</evidence>
<proteinExistence type="inferred from homology"/>
<dbReference type="GO" id="GO:0008495">
    <property type="term" value="F:protoheme IX farnesyltransferase activity"/>
    <property type="evidence" value="ECO:0007669"/>
    <property type="project" value="UniProtKB-UniRule"/>
</dbReference>
<accession>C6XD28</accession>
<keyword evidence="8 14" id="KW-0350">Heme biosynthesis</keyword>
<dbReference type="NCBIfam" id="NF003349">
    <property type="entry name" value="PRK04375.1-2"/>
    <property type="match status" value="1"/>
</dbReference>
<evidence type="ECO:0000256" key="4">
    <source>
        <dbReference type="ARBA" id="ARBA00022475"/>
    </source>
</evidence>
<dbReference type="RefSeq" id="WP_015829951.1">
    <property type="nucleotide sequence ID" value="NC_012969.1"/>
</dbReference>
<feature type="transmembrane region" description="Helical" evidence="14">
    <location>
        <begin position="173"/>
        <end position="196"/>
    </location>
</feature>
<evidence type="ECO:0000256" key="11">
    <source>
        <dbReference type="ARBA" id="ARBA00040810"/>
    </source>
</evidence>
<evidence type="ECO:0000256" key="13">
    <source>
        <dbReference type="ARBA" id="ARBA00047690"/>
    </source>
</evidence>
<gene>
    <name evidence="14" type="primary">ctaB</name>
    <name evidence="15" type="ordered locus">Msip34_1207</name>
</gene>
<evidence type="ECO:0000313" key="16">
    <source>
        <dbReference type="Proteomes" id="UP000002743"/>
    </source>
</evidence>
<dbReference type="PANTHER" id="PTHR43448">
    <property type="entry name" value="PROTOHEME IX FARNESYLTRANSFERASE, MITOCHONDRIAL"/>
    <property type="match status" value="1"/>
</dbReference>
<dbReference type="EMBL" id="CP001674">
    <property type="protein sequence ID" value="ACT50453.1"/>
    <property type="molecule type" value="Genomic_DNA"/>
</dbReference>
<keyword evidence="7 14" id="KW-1133">Transmembrane helix</keyword>
<dbReference type="PROSITE" id="PS00943">
    <property type="entry name" value="UBIA"/>
    <property type="match status" value="1"/>
</dbReference>
<dbReference type="InterPro" id="IPR030470">
    <property type="entry name" value="UbiA_prenylTrfase_CS"/>
</dbReference>